<dbReference type="Pfam" id="PF00005">
    <property type="entry name" value="ABC_tran"/>
    <property type="match status" value="1"/>
</dbReference>
<dbReference type="InterPro" id="IPR003593">
    <property type="entry name" value="AAA+_ATPase"/>
</dbReference>
<dbReference type="EMBL" id="JACYNN010000004">
    <property type="protein sequence ID" value="MBD8106529.1"/>
    <property type="molecule type" value="Genomic_DNA"/>
</dbReference>
<evidence type="ECO:0000313" key="11">
    <source>
        <dbReference type="EMBL" id="MBD8106529.1"/>
    </source>
</evidence>
<reference evidence="12 13" key="1">
    <citation type="journal article" date="2019" name="Sci. Rep.">
        <title>Differences in resource use lead to coexistence of seed-transmitted microbial populations.</title>
        <authorList>
            <person name="Torres-Cortes G."/>
            <person name="Garcia B.J."/>
            <person name="Compant S."/>
            <person name="Rezki S."/>
            <person name="Jones P."/>
            <person name="Preveaux A."/>
            <person name="Briand M."/>
            <person name="Roulet A."/>
            <person name="Bouchez O."/>
            <person name="Jacobson D."/>
            <person name="Barret M."/>
        </authorList>
    </citation>
    <scope>NUCLEOTIDE SEQUENCE [LARGE SCALE GENOMIC DNA]</scope>
    <source>
        <strain evidence="12 13">CFBP13511</strain>
    </source>
</reference>
<accession>A0A4U3FLF8</accession>
<keyword evidence="2" id="KW-0813">Transport</keyword>
<keyword evidence="6 12" id="KW-0067">ATP-binding</keyword>
<dbReference type="OrthoDB" id="4408248at2"/>
<dbReference type="EMBL" id="QGAC01000002">
    <property type="protein sequence ID" value="TKJ94510.1"/>
    <property type="molecule type" value="Genomic_DNA"/>
</dbReference>
<feature type="region of interest" description="Disordered" evidence="9">
    <location>
        <begin position="202"/>
        <end position="221"/>
    </location>
</feature>
<keyword evidence="7" id="KW-1278">Translocase</keyword>
<reference evidence="11 14" key="2">
    <citation type="journal article" date="2020" name="FEMS Microbiol. Ecol.">
        <title>Temporal dynamics of bacterial communities during seed development and maturation.</title>
        <authorList>
            <person name="Chesneau G."/>
            <person name="Torres-Cortes G."/>
            <person name="Briand M."/>
            <person name="Darrasse A."/>
            <person name="Preveaux A."/>
            <person name="Marais C."/>
            <person name="Jacques M.A."/>
            <person name="Shade A."/>
            <person name="Barret M."/>
        </authorList>
    </citation>
    <scope>NUCLEOTIDE SEQUENCE [LARGE SCALE GENOMIC DNA]</scope>
    <source>
        <strain evidence="11 14">CFBP13732</strain>
    </source>
</reference>
<dbReference type="SUPFAM" id="SSF52540">
    <property type="entry name" value="P-loop containing nucleoside triphosphate hydrolases"/>
    <property type="match status" value="1"/>
</dbReference>
<protein>
    <submittedName>
        <fullName evidence="11">ATP-binding cassette domain-containing protein</fullName>
    </submittedName>
    <submittedName>
        <fullName evidence="12">Iron ABC transporter ATP-binding protein FetA</fullName>
    </submittedName>
</protein>
<evidence type="ECO:0000256" key="4">
    <source>
        <dbReference type="ARBA" id="ARBA00022519"/>
    </source>
</evidence>
<evidence type="ECO:0000313" key="13">
    <source>
        <dbReference type="Proteomes" id="UP000306393"/>
    </source>
</evidence>
<feature type="compositionally biased region" description="Basic and acidic residues" evidence="9">
    <location>
        <begin position="212"/>
        <end position="221"/>
    </location>
</feature>
<keyword evidence="8" id="KW-0472">Membrane</keyword>
<dbReference type="InterPro" id="IPR003439">
    <property type="entry name" value="ABC_transporter-like_ATP-bd"/>
</dbReference>
<feature type="domain" description="ABC transporter" evidence="10">
    <location>
        <begin position="8"/>
        <end position="221"/>
    </location>
</feature>
<dbReference type="RefSeq" id="WP_137268666.1">
    <property type="nucleotide sequence ID" value="NZ_CP101613.1"/>
</dbReference>
<evidence type="ECO:0000256" key="9">
    <source>
        <dbReference type="SAM" id="MobiDB-lite"/>
    </source>
</evidence>
<keyword evidence="5" id="KW-0547">Nucleotide-binding</keyword>
<dbReference type="CDD" id="cd03225">
    <property type="entry name" value="ABC_cobalt_CbiO_domain1"/>
    <property type="match status" value="1"/>
</dbReference>
<name>A0A4U3FLF8_9GAMM</name>
<dbReference type="Gene3D" id="3.40.50.300">
    <property type="entry name" value="P-loop containing nucleotide triphosphate hydrolases"/>
    <property type="match status" value="1"/>
</dbReference>
<dbReference type="PROSITE" id="PS50893">
    <property type="entry name" value="ABC_TRANSPORTER_2"/>
    <property type="match status" value="1"/>
</dbReference>
<evidence type="ECO:0000256" key="3">
    <source>
        <dbReference type="ARBA" id="ARBA00022475"/>
    </source>
</evidence>
<dbReference type="GO" id="GO:0016887">
    <property type="term" value="F:ATP hydrolysis activity"/>
    <property type="evidence" value="ECO:0007669"/>
    <property type="project" value="InterPro"/>
</dbReference>
<dbReference type="Proteomes" id="UP000661012">
    <property type="component" value="Unassembled WGS sequence"/>
</dbReference>
<dbReference type="STRING" id="1219360.GCA_001571305_02445"/>
<evidence type="ECO:0000313" key="14">
    <source>
        <dbReference type="Proteomes" id="UP000661012"/>
    </source>
</evidence>
<evidence type="ECO:0000256" key="6">
    <source>
        <dbReference type="ARBA" id="ARBA00022840"/>
    </source>
</evidence>
<evidence type="ECO:0000256" key="1">
    <source>
        <dbReference type="ARBA" id="ARBA00006526"/>
    </source>
</evidence>
<comment type="caution">
    <text evidence="12">The sequence shown here is derived from an EMBL/GenBank/DDBJ whole genome shotgun (WGS) entry which is preliminary data.</text>
</comment>
<keyword evidence="14" id="KW-1185">Reference proteome</keyword>
<dbReference type="GO" id="GO:0005524">
    <property type="term" value="F:ATP binding"/>
    <property type="evidence" value="ECO:0007669"/>
    <property type="project" value="UniProtKB-KW"/>
</dbReference>
<dbReference type="Proteomes" id="UP000306393">
    <property type="component" value="Unassembled WGS sequence"/>
</dbReference>
<evidence type="ECO:0000259" key="10">
    <source>
        <dbReference type="PROSITE" id="PS50893"/>
    </source>
</evidence>
<dbReference type="GO" id="GO:0016020">
    <property type="term" value="C:membrane"/>
    <property type="evidence" value="ECO:0007669"/>
    <property type="project" value="InterPro"/>
</dbReference>
<dbReference type="PANTHER" id="PTHR43423:SF12">
    <property type="entry name" value="IRON EXPORT ATP-BINDING PROTEIN FETA-RELATED"/>
    <property type="match status" value="1"/>
</dbReference>
<evidence type="ECO:0000256" key="2">
    <source>
        <dbReference type="ARBA" id="ARBA00022448"/>
    </source>
</evidence>
<keyword evidence="4" id="KW-0997">Cell inner membrane</keyword>
<evidence type="ECO:0000313" key="12">
    <source>
        <dbReference type="EMBL" id="TKJ94510.1"/>
    </source>
</evidence>
<sequence>MNALPPLLQVREVSFVRQGKTLLAPVSFELHRGEFLWLTGPSGAGKTTLLKIIASLLEPTGGEVLFHGQPIVALKPEPYRQRVSCVFQTPQLFGRTVCDNLSLPYQIRQQAVDLQHLGRELRRVNLSEEMLDKSVEQLSGGEKQRVALLRHLQFPPEILLLDEISSALDEANKLTVQTIINQQVSNGVAAIWISHDSHEAEDGRRRITLRPDGQEGRHGSA</sequence>
<evidence type="ECO:0000256" key="5">
    <source>
        <dbReference type="ARBA" id="ARBA00022741"/>
    </source>
</evidence>
<dbReference type="InterPro" id="IPR015856">
    <property type="entry name" value="ABC_transpr_CbiO/EcfA_su"/>
</dbReference>
<gene>
    <name evidence="12" type="ORF">EpCFBP13511_02855</name>
    <name evidence="11" type="ORF">IFT93_08840</name>
</gene>
<dbReference type="InterPro" id="IPR027417">
    <property type="entry name" value="P-loop_NTPase"/>
</dbReference>
<dbReference type="NCBIfam" id="NF007601">
    <property type="entry name" value="PRK10247.1"/>
    <property type="match status" value="1"/>
</dbReference>
<dbReference type="PANTHER" id="PTHR43423">
    <property type="entry name" value="ABC TRANSPORTER I FAMILY MEMBER 17"/>
    <property type="match status" value="1"/>
</dbReference>
<dbReference type="AlphaFoldDB" id="A0A4U3FLF8"/>
<dbReference type="GO" id="GO:0055085">
    <property type="term" value="P:transmembrane transport"/>
    <property type="evidence" value="ECO:0007669"/>
    <property type="project" value="InterPro"/>
</dbReference>
<evidence type="ECO:0000256" key="8">
    <source>
        <dbReference type="ARBA" id="ARBA00023136"/>
    </source>
</evidence>
<keyword evidence="3" id="KW-1003">Cell membrane</keyword>
<proteinExistence type="inferred from homology"/>
<organism evidence="12 13">
    <name type="scientific">Erwinia persicina</name>
    <dbReference type="NCBI Taxonomy" id="55211"/>
    <lineage>
        <taxon>Bacteria</taxon>
        <taxon>Pseudomonadati</taxon>
        <taxon>Pseudomonadota</taxon>
        <taxon>Gammaproteobacteria</taxon>
        <taxon>Enterobacterales</taxon>
        <taxon>Erwiniaceae</taxon>
        <taxon>Erwinia</taxon>
    </lineage>
</organism>
<evidence type="ECO:0000256" key="7">
    <source>
        <dbReference type="ARBA" id="ARBA00022967"/>
    </source>
</evidence>
<dbReference type="SMART" id="SM00382">
    <property type="entry name" value="AAA"/>
    <property type="match status" value="1"/>
</dbReference>
<comment type="similarity">
    <text evidence="1">Belongs to the ABC transporter superfamily. Drug exporter-2 (TC 3.A.1.117) family.</text>
</comment>